<comment type="pathway">
    <text evidence="2">Polyol metabolism; glycerol degradation.</text>
</comment>
<evidence type="ECO:0000256" key="2">
    <source>
        <dbReference type="ARBA" id="ARBA00004745"/>
    </source>
</evidence>
<evidence type="ECO:0000313" key="11">
    <source>
        <dbReference type="Proteomes" id="UP000235649"/>
    </source>
</evidence>
<dbReference type="PROSITE" id="PS51480">
    <property type="entry name" value="DHAL"/>
    <property type="match status" value="1"/>
</dbReference>
<dbReference type="PANTHER" id="PTHR28629:SF4">
    <property type="entry name" value="TRIOKINASE_FMN CYCLASE"/>
    <property type="match status" value="1"/>
</dbReference>
<evidence type="ECO:0000259" key="9">
    <source>
        <dbReference type="PROSITE" id="PS51480"/>
    </source>
</evidence>
<dbReference type="AlphaFoldDB" id="A0A2N7AVS3"/>
<dbReference type="GO" id="GO:0047324">
    <property type="term" value="F:phosphoenolpyruvate-glycerone phosphotransferase activity"/>
    <property type="evidence" value="ECO:0007669"/>
    <property type="project" value="UniProtKB-EC"/>
</dbReference>
<dbReference type="Pfam" id="PF02734">
    <property type="entry name" value="Dak2"/>
    <property type="match status" value="1"/>
</dbReference>
<evidence type="ECO:0000256" key="1">
    <source>
        <dbReference type="ARBA" id="ARBA00001113"/>
    </source>
</evidence>
<reference evidence="10 11" key="1">
    <citation type="submission" date="2017-05" db="EMBL/GenBank/DDBJ databases">
        <title>Lactobacillus nurukis nov., sp. nov., isolated from nuruk.</title>
        <authorList>
            <person name="Kim S.-J."/>
        </authorList>
    </citation>
    <scope>NUCLEOTIDE SEQUENCE [LARGE SCALE GENOMIC DNA]</scope>
    <source>
        <strain evidence="10 11">SYF10-1a</strain>
    </source>
</reference>
<evidence type="ECO:0000256" key="3">
    <source>
        <dbReference type="ARBA" id="ARBA00012095"/>
    </source>
</evidence>
<name>A0A2N7AVS3_9LACO</name>
<dbReference type="InterPro" id="IPR050861">
    <property type="entry name" value="Dihydroxyacetone_Kinase"/>
</dbReference>
<dbReference type="RefSeq" id="WP_102195747.1">
    <property type="nucleotide sequence ID" value="NZ_NIPR01000008.1"/>
</dbReference>
<dbReference type="PANTHER" id="PTHR28629">
    <property type="entry name" value="TRIOKINASE/FMN CYCLASE"/>
    <property type="match status" value="1"/>
</dbReference>
<dbReference type="EMBL" id="NIPR01000008">
    <property type="protein sequence ID" value="PMD72219.1"/>
    <property type="molecule type" value="Genomic_DNA"/>
</dbReference>
<dbReference type="InterPro" id="IPR036117">
    <property type="entry name" value="DhaL_dom_sf"/>
</dbReference>
<evidence type="ECO:0000256" key="8">
    <source>
        <dbReference type="ARBA" id="ARBA00055771"/>
    </source>
</evidence>
<dbReference type="GO" id="GO:0004371">
    <property type="term" value="F:glycerone kinase activity"/>
    <property type="evidence" value="ECO:0007669"/>
    <property type="project" value="InterPro"/>
</dbReference>
<evidence type="ECO:0000313" key="10">
    <source>
        <dbReference type="EMBL" id="PMD72219.1"/>
    </source>
</evidence>
<dbReference type="FunFam" id="1.25.40.340:FF:000002">
    <property type="entry name" value="Dihydroxyacetone kinase, L subunit"/>
    <property type="match status" value="1"/>
</dbReference>
<dbReference type="SUPFAM" id="SSF101473">
    <property type="entry name" value="DhaL-like"/>
    <property type="match status" value="1"/>
</dbReference>
<comment type="function">
    <text evidence="8">ADP-binding subunit of the dihydroxyacetone kinase, which is responsible for the phosphoenolpyruvate (PEP)-dependent phosphorylation of dihydroxyacetone. DhaL-ADP is converted to DhaL-ATP via a phosphoryl group transfer from DhaM and transmits it to dihydroxyacetone binds to DhaK.</text>
</comment>
<accession>A0A2N7AVS3</accession>
<evidence type="ECO:0000256" key="6">
    <source>
        <dbReference type="ARBA" id="ARBA00022798"/>
    </source>
</evidence>
<comment type="subunit">
    <text evidence="7">Homodimer. The dihydroxyacetone kinase complex is composed of a homodimer of DhaM, a homodimer of DhaK and the subunit DhaL.</text>
</comment>
<organism evidence="10 11">
    <name type="scientific">Companilactobacillus nuruki</name>
    <dbReference type="NCBI Taxonomy" id="1993540"/>
    <lineage>
        <taxon>Bacteria</taxon>
        <taxon>Bacillati</taxon>
        <taxon>Bacillota</taxon>
        <taxon>Bacilli</taxon>
        <taxon>Lactobacillales</taxon>
        <taxon>Lactobacillaceae</taxon>
        <taxon>Companilactobacillus</taxon>
    </lineage>
</organism>
<dbReference type="GO" id="GO:0005829">
    <property type="term" value="C:cytosol"/>
    <property type="evidence" value="ECO:0007669"/>
    <property type="project" value="TreeGrafter"/>
</dbReference>
<keyword evidence="5 10" id="KW-0418">Kinase</keyword>
<dbReference type="OrthoDB" id="9800291at2"/>
<comment type="caution">
    <text evidence="10">The sequence shown here is derived from an EMBL/GenBank/DDBJ whole genome shotgun (WGS) entry which is preliminary data.</text>
</comment>
<dbReference type="InterPro" id="IPR004007">
    <property type="entry name" value="DhaL_dom"/>
</dbReference>
<keyword evidence="11" id="KW-1185">Reference proteome</keyword>
<dbReference type="Gene3D" id="1.25.40.340">
    <property type="match status" value="1"/>
</dbReference>
<feature type="domain" description="DhaL" evidence="9">
    <location>
        <begin position="6"/>
        <end position="191"/>
    </location>
</feature>
<protein>
    <recommendedName>
        <fullName evidence="3">phosphoenolpyruvate--glycerone phosphotransferase</fullName>
        <ecNumber evidence="3">2.7.1.121</ecNumber>
    </recommendedName>
</protein>
<keyword evidence="6" id="KW-0319">Glycerol metabolism</keyword>
<evidence type="ECO:0000256" key="5">
    <source>
        <dbReference type="ARBA" id="ARBA00022777"/>
    </source>
</evidence>
<evidence type="ECO:0000256" key="7">
    <source>
        <dbReference type="ARBA" id="ARBA00046577"/>
    </source>
</evidence>
<proteinExistence type="predicted"/>
<dbReference type="Proteomes" id="UP000235649">
    <property type="component" value="Unassembled WGS sequence"/>
</dbReference>
<keyword evidence="4" id="KW-0808">Transferase</keyword>
<dbReference type="GO" id="GO:0019563">
    <property type="term" value="P:glycerol catabolic process"/>
    <property type="evidence" value="ECO:0007669"/>
    <property type="project" value="TreeGrafter"/>
</dbReference>
<gene>
    <name evidence="10" type="primary">dhaL</name>
    <name evidence="10" type="ORF">CBP76_04505</name>
</gene>
<comment type="catalytic activity">
    <reaction evidence="1">
        <text>dihydroxyacetone + phosphoenolpyruvate = dihydroxyacetone phosphate + pyruvate</text>
        <dbReference type="Rhea" id="RHEA:18381"/>
        <dbReference type="ChEBI" id="CHEBI:15361"/>
        <dbReference type="ChEBI" id="CHEBI:16016"/>
        <dbReference type="ChEBI" id="CHEBI:57642"/>
        <dbReference type="ChEBI" id="CHEBI:58702"/>
        <dbReference type="EC" id="2.7.1.121"/>
    </reaction>
</comment>
<evidence type="ECO:0000256" key="4">
    <source>
        <dbReference type="ARBA" id="ARBA00022679"/>
    </source>
</evidence>
<dbReference type="SMART" id="SM01120">
    <property type="entry name" value="Dak2"/>
    <property type="match status" value="1"/>
</dbReference>
<dbReference type="EC" id="2.7.1.121" evidence="3"/>
<dbReference type="InterPro" id="IPR012737">
    <property type="entry name" value="DhaK_L_YcgS"/>
</dbReference>
<dbReference type="NCBIfam" id="TIGR02365">
    <property type="entry name" value="dha_L_ycgS"/>
    <property type="match status" value="1"/>
</dbReference>
<sequence length="195" mass="21082">MKLELADAKKWIDLFIEELKENKSNLNELDTAIGDGDHGTNMDRGASAVVESFAKKDPENLTDLYKATAFAMIQKVGGASGPLYGTAFLDMSKAVKEENLELGELVQVGTDGIKRRGQSDVGMKTMIDVWQPVSDALKAESLNQSVIDEALSKVKGLVATKGRASYLEEKSKGHIDPGAQSSAYLFESLIKVIGE</sequence>